<feature type="transmembrane region" description="Helical" evidence="6">
    <location>
        <begin position="349"/>
        <end position="369"/>
    </location>
</feature>
<organism evidence="7 8">
    <name type="scientific">Verticillium dahliae (strain VdLs.17 / ATCC MYA-4575 / FGSC 10137)</name>
    <name type="common">Verticillium wilt</name>
    <dbReference type="NCBI Taxonomy" id="498257"/>
    <lineage>
        <taxon>Eukaryota</taxon>
        <taxon>Fungi</taxon>
        <taxon>Dikarya</taxon>
        <taxon>Ascomycota</taxon>
        <taxon>Pezizomycotina</taxon>
        <taxon>Sordariomycetes</taxon>
        <taxon>Hypocreomycetidae</taxon>
        <taxon>Glomerellales</taxon>
        <taxon>Plectosphaerellaceae</taxon>
        <taxon>Verticillium</taxon>
    </lineage>
</organism>
<evidence type="ECO:0000313" key="8">
    <source>
        <dbReference type="Proteomes" id="UP000001611"/>
    </source>
</evidence>
<feature type="transmembrane region" description="Helical" evidence="6">
    <location>
        <begin position="29"/>
        <end position="48"/>
    </location>
</feature>
<dbReference type="NCBIfam" id="NF037979">
    <property type="entry name" value="Na_transp"/>
    <property type="match status" value="1"/>
</dbReference>
<dbReference type="PANTHER" id="PTHR11616">
    <property type="entry name" value="SODIUM/CHLORIDE DEPENDENT TRANSPORTER"/>
    <property type="match status" value="1"/>
</dbReference>
<dbReference type="Proteomes" id="UP000001611">
    <property type="component" value="Chromosome 4"/>
</dbReference>
<proteinExistence type="predicted"/>
<evidence type="ECO:0000256" key="2">
    <source>
        <dbReference type="ARBA" id="ARBA00022448"/>
    </source>
</evidence>
<dbReference type="SUPFAM" id="SSF161070">
    <property type="entry name" value="SNF-like"/>
    <property type="match status" value="1"/>
</dbReference>
<dbReference type="PROSITE" id="PS50267">
    <property type="entry name" value="NA_NEUROTRAN_SYMP_3"/>
    <property type="match status" value="1"/>
</dbReference>
<dbReference type="KEGG" id="vda:VDAG_09180"/>
<dbReference type="Pfam" id="PF00209">
    <property type="entry name" value="SNF"/>
    <property type="match status" value="1"/>
</dbReference>
<keyword evidence="8" id="KW-1185">Reference proteome</keyword>
<dbReference type="RefSeq" id="XP_009653777.1">
    <property type="nucleotide sequence ID" value="XM_009655482.1"/>
</dbReference>
<dbReference type="GO" id="GO:0005886">
    <property type="term" value="C:plasma membrane"/>
    <property type="evidence" value="ECO:0007669"/>
    <property type="project" value="TreeGrafter"/>
</dbReference>
<protein>
    <recommendedName>
        <fullName evidence="9">Creatine transporter</fullName>
    </recommendedName>
</protein>
<dbReference type="AlphaFoldDB" id="G2XFQ6"/>
<evidence type="ECO:0000256" key="3">
    <source>
        <dbReference type="ARBA" id="ARBA00022692"/>
    </source>
</evidence>
<comment type="subcellular location">
    <subcellularLocation>
        <location evidence="1">Membrane</location>
        <topology evidence="1">Multi-pass membrane protein</topology>
    </subcellularLocation>
</comment>
<feature type="transmembrane region" description="Helical" evidence="6">
    <location>
        <begin position="185"/>
        <end position="203"/>
    </location>
</feature>
<feature type="transmembrane region" description="Helical" evidence="6">
    <location>
        <begin position="426"/>
        <end position="444"/>
    </location>
</feature>
<sequence>MGAVRKVFDFLAPQAKKGDDGRDVFGSRLTFILCAMGGAVGLGNLLRFPSIVYNNYGAQFFIPYFIALVFIALPVLVLEIAIGTVYRSGCVVAWSHIHKRTRGVGLAVVFNGYAVVTYYVPLLAWVMKYFRLSFQNPLPWSGKDTSEYFANEVVHFVGPEGGSYNPDGSVAEYMTWPGTALVGETAGWAIFTWFVTWLCLFRGVGLTGRVIYITMALPLVLIIVLVGRSASLPNAGDGIKLYFGTWRSEALAAPGIWQDAFGQIFFSIGVGFGYFTSWASYCSQHSNAVQDALIIALSNSAVEIIGAFAVFGVVGFLGMHPEESGRLSTFVAGFYTYPEALAQMPASNFFSVLFFFTLFLLGLTSAFSLLETMTTLVLDTTWGGRFPRWAISTVVAITSALISLIYCTEFGLQALDAVDTYVNNVALFFVVWCEAFAATTLYRYRDPISQVGWIGFLVFNMGFITSQALGIGLAYATSPGAGAGIGFGIFIITVVASAFLSKTPRVPAPGFWGTNTFLNRIWWCALYSGYQLTRDLNVVIGVGKNWNIPVVWAPCLKYISGPILAIVLSFAYASFPASMADPIWVYGFSMMHLVYPIIIIGLIFPGWYNFIVRVEKREEGNHLIAPMEIFDQSANMICSFFLLMLAVTGTVDMGLHGRARRVGSRPCKGKPGGGDLF</sequence>
<evidence type="ECO:0000256" key="6">
    <source>
        <dbReference type="SAM" id="Phobius"/>
    </source>
</evidence>
<dbReference type="EMBL" id="DS572717">
    <property type="protein sequence ID" value="EGY18654.1"/>
    <property type="molecule type" value="Genomic_DNA"/>
</dbReference>
<evidence type="ECO:0000256" key="4">
    <source>
        <dbReference type="ARBA" id="ARBA00022989"/>
    </source>
</evidence>
<feature type="transmembrane region" description="Helical" evidence="6">
    <location>
        <begin position="103"/>
        <end position="127"/>
    </location>
</feature>
<dbReference type="eggNOG" id="KOG3659">
    <property type="taxonomic scope" value="Eukaryota"/>
</dbReference>
<feature type="transmembrane region" description="Helical" evidence="6">
    <location>
        <begin position="293"/>
        <end position="317"/>
    </location>
</feature>
<feature type="transmembrane region" description="Helical" evidence="6">
    <location>
        <begin position="389"/>
        <end position="406"/>
    </location>
</feature>
<gene>
    <name evidence="7" type="ORF">VDAG_09180</name>
</gene>
<keyword evidence="2" id="KW-0813">Transport</keyword>
<evidence type="ECO:0008006" key="9">
    <source>
        <dbReference type="Google" id="ProtNLM"/>
    </source>
</evidence>
<dbReference type="HOGENOM" id="CLU_016501_0_0_1"/>
<dbReference type="GO" id="GO:0035725">
    <property type="term" value="P:sodium ion transmembrane transport"/>
    <property type="evidence" value="ECO:0007669"/>
    <property type="project" value="TreeGrafter"/>
</dbReference>
<keyword evidence="3 6" id="KW-0812">Transmembrane</keyword>
<dbReference type="InParanoid" id="G2XFQ6"/>
<dbReference type="PRINTS" id="PR00176">
    <property type="entry name" value="NANEUSMPORT"/>
</dbReference>
<feature type="transmembrane region" description="Helical" evidence="6">
    <location>
        <begin position="451"/>
        <end position="475"/>
    </location>
</feature>
<feature type="transmembrane region" description="Helical" evidence="6">
    <location>
        <begin position="583"/>
        <end position="608"/>
    </location>
</feature>
<feature type="transmembrane region" description="Helical" evidence="6">
    <location>
        <begin position="634"/>
        <end position="655"/>
    </location>
</feature>
<accession>G2XFQ6</accession>
<feature type="transmembrane region" description="Helical" evidence="6">
    <location>
        <begin position="60"/>
        <end position="82"/>
    </location>
</feature>
<dbReference type="OMA" id="YHNNFER"/>
<keyword evidence="5 6" id="KW-0472">Membrane</keyword>
<dbReference type="InterPro" id="IPR037272">
    <property type="entry name" value="SNS_sf"/>
</dbReference>
<feature type="transmembrane region" description="Helical" evidence="6">
    <location>
        <begin position="210"/>
        <end position="227"/>
    </location>
</feature>
<feature type="transmembrane region" description="Helical" evidence="6">
    <location>
        <begin position="260"/>
        <end position="281"/>
    </location>
</feature>
<reference evidence="7 8" key="1">
    <citation type="submission" date="2008-03" db="EMBL/GenBank/DDBJ databases">
        <title>The Genome Sequence of Verticillium dahliae VdLs.17.</title>
        <authorList>
            <consortium name="The Broad Institute Genome Sequencing Platform"/>
            <person name="Ma L.-J.J."/>
            <person name="Klosterman S.J."/>
            <person name="Subbarao K."/>
            <person name="Dobinson K."/>
            <person name="Veronese P."/>
            <person name="Kang S."/>
            <person name="Gold S.E."/>
            <person name="Young S."/>
            <person name="Jaffe D."/>
            <person name="Gnerre S."/>
            <person name="Berlin A."/>
            <person name="Heiman D."/>
            <person name="Hepburn T."/>
            <person name="Sykes S."/>
            <person name="Alvarado L."/>
            <person name="Kodira C.D."/>
            <person name="Lander E."/>
            <person name="Galagan J."/>
            <person name="Nusbaum C."/>
            <person name="Birren B."/>
        </authorList>
    </citation>
    <scope>NUCLEOTIDE SEQUENCE [LARGE SCALE GENOMIC DNA]</scope>
    <source>
        <strain evidence="8">VdLs.17 / ATCC MYA-4575 / FGSC 10137</strain>
    </source>
</reference>
<dbReference type="InterPro" id="IPR000175">
    <property type="entry name" value="Na/ntran_symport"/>
</dbReference>
<keyword evidence="4 6" id="KW-1133">Transmembrane helix</keyword>
<evidence type="ECO:0000256" key="1">
    <source>
        <dbReference type="ARBA" id="ARBA00004141"/>
    </source>
</evidence>
<feature type="transmembrane region" description="Helical" evidence="6">
    <location>
        <begin position="481"/>
        <end position="500"/>
    </location>
</feature>
<dbReference type="GeneID" id="20710643"/>
<feature type="transmembrane region" description="Helical" evidence="6">
    <location>
        <begin position="550"/>
        <end position="571"/>
    </location>
</feature>
<dbReference type="OrthoDB" id="6581954at2759"/>
<evidence type="ECO:0000256" key="5">
    <source>
        <dbReference type="ARBA" id="ARBA00023136"/>
    </source>
</evidence>
<name>G2XFQ6_VERDV</name>
<dbReference type="CDD" id="cd11554">
    <property type="entry name" value="SLC6sbd_u2"/>
    <property type="match status" value="1"/>
</dbReference>
<dbReference type="PANTHER" id="PTHR11616:SF240">
    <property type="entry name" value="BLOATED TUBULES, ISOFORM B-RELATED"/>
    <property type="match status" value="1"/>
</dbReference>
<evidence type="ECO:0000313" key="7">
    <source>
        <dbReference type="EMBL" id="EGY18654.1"/>
    </source>
</evidence>